<name>A0A5D3BTS3_CUCMM</name>
<dbReference type="AlphaFoldDB" id="A0A5D3BTS3"/>
<keyword evidence="2" id="KW-0808">Transferase</keyword>
<evidence type="ECO:0000313" key="3">
    <source>
        <dbReference type="Proteomes" id="UP000321947"/>
    </source>
</evidence>
<reference evidence="2 3" key="1">
    <citation type="submission" date="2019-08" db="EMBL/GenBank/DDBJ databases">
        <title>Draft genome sequences of two oriental melons (Cucumis melo L. var makuwa).</title>
        <authorList>
            <person name="Kwon S.-Y."/>
        </authorList>
    </citation>
    <scope>NUCLEOTIDE SEQUENCE [LARGE SCALE GENOMIC DNA]</scope>
    <source>
        <strain evidence="3">cv. Chang Bougi</strain>
        <tissue evidence="2">Leaf</tissue>
    </source>
</reference>
<dbReference type="GO" id="GO:0003964">
    <property type="term" value="F:RNA-directed DNA polymerase activity"/>
    <property type="evidence" value="ECO:0007669"/>
    <property type="project" value="UniProtKB-KW"/>
</dbReference>
<feature type="compositionally biased region" description="Polar residues" evidence="1">
    <location>
        <begin position="261"/>
        <end position="272"/>
    </location>
</feature>
<protein>
    <submittedName>
        <fullName evidence="2">RNA-directed DNA polymerase-like protein</fullName>
    </submittedName>
</protein>
<keyword evidence="2" id="KW-0695">RNA-directed DNA polymerase</keyword>
<dbReference type="Gene3D" id="3.10.10.10">
    <property type="entry name" value="HIV Type 1 Reverse Transcriptase, subunit A, domain 1"/>
    <property type="match status" value="1"/>
</dbReference>
<gene>
    <name evidence="2" type="ORF">E5676_scaffold925G00160</name>
</gene>
<evidence type="ECO:0000256" key="1">
    <source>
        <dbReference type="SAM" id="MobiDB-lite"/>
    </source>
</evidence>
<sequence length="316" mass="35148">MPSSSPTIYGYLSTQKETVTWCHPPLSGGACSCAIASKHPYPSSALLSPFYCPRLTNCGSHVLVHHPPCFPPLQHVLPPGWPHGYDPFCHLSFFHWLHVSSYSSYGIIQPSNSPYSSLVLLVKKKDGSWRFCMDYRALNNVTMPEKFPIPIIEELFDELNGSVGSERDDAWLKKAVDRMIDDMRENSSCLRRDELCTSNGLVMKLKGKMGNSETSTEKINDLPKAEKVKVAVVSFGQDEETQLVNDRDLALKPAVVELSNQGLGGTANQSSKKIGGTEKGNTSSQELQMKQITIPIKVKEKRELVLFIMNEEEGED</sequence>
<feature type="region of interest" description="Disordered" evidence="1">
    <location>
        <begin position="261"/>
        <end position="286"/>
    </location>
</feature>
<organism evidence="2 3">
    <name type="scientific">Cucumis melo var. makuwa</name>
    <name type="common">Oriental melon</name>
    <dbReference type="NCBI Taxonomy" id="1194695"/>
    <lineage>
        <taxon>Eukaryota</taxon>
        <taxon>Viridiplantae</taxon>
        <taxon>Streptophyta</taxon>
        <taxon>Embryophyta</taxon>
        <taxon>Tracheophyta</taxon>
        <taxon>Spermatophyta</taxon>
        <taxon>Magnoliopsida</taxon>
        <taxon>eudicotyledons</taxon>
        <taxon>Gunneridae</taxon>
        <taxon>Pentapetalae</taxon>
        <taxon>rosids</taxon>
        <taxon>fabids</taxon>
        <taxon>Cucurbitales</taxon>
        <taxon>Cucurbitaceae</taxon>
        <taxon>Benincaseae</taxon>
        <taxon>Cucumis</taxon>
    </lineage>
</organism>
<comment type="caution">
    <text evidence="2">The sequence shown here is derived from an EMBL/GenBank/DDBJ whole genome shotgun (WGS) entry which is preliminary data.</text>
</comment>
<proteinExistence type="predicted"/>
<dbReference type="PANTHER" id="PTHR24559:SF450">
    <property type="entry name" value="RNA-DIRECTED DNA POLYMERASE HOMOLOG"/>
    <property type="match status" value="1"/>
</dbReference>
<dbReference type="SUPFAM" id="SSF56672">
    <property type="entry name" value="DNA/RNA polymerases"/>
    <property type="match status" value="1"/>
</dbReference>
<dbReference type="InterPro" id="IPR043502">
    <property type="entry name" value="DNA/RNA_pol_sf"/>
</dbReference>
<dbReference type="PANTHER" id="PTHR24559">
    <property type="entry name" value="TRANSPOSON TY3-I GAG-POL POLYPROTEIN"/>
    <property type="match status" value="1"/>
</dbReference>
<evidence type="ECO:0000313" key="2">
    <source>
        <dbReference type="EMBL" id="TYK02564.1"/>
    </source>
</evidence>
<dbReference type="Proteomes" id="UP000321947">
    <property type="component" value="Unassembled WGS sequence"/>
</dbReference>
<accession>A0A5D3BTS3</accession>
<dbReference type="EMBL" id="SSTD01015517">
    <property type="protein sequence ID" value="TYK02564.1"/>
    <property type="molecule type" value="Genomic_DNA"/>
</dbReference>
<dbReference type="InterPro" id="IPR053134">
    <property type="entry name" value="RNA-dir_DNA_polymerase"/>
</dbReference>
<keyword evidence="2" id="KW-0548">Nucleotidyltransferase</keyword>